<sequence length="183" mass="19381">MVSHARRAGDLDPFDQPGKLASEYVFVVAADHDLDTTVGPGRSHFEPTAEPHPEHAYSLGRAQRPDFEGRSFALDLVGDRAPTLGKVEVLGSVHRVARGVGGRDTVDSEGSSTGLGVGDKVPRWAFGDDAQRVDGSLGFGALAVDVAEPDLDTADNRILERVEEARRSGRGRACAAPLSRPAS</sequence>
<dbReference type="Proteomes" id="UP000053246">
    <property type="component" value="Unassembled WGS sequence"/>
</dbReference>
<evidence type="ECO:0000313" key="1">
    <source>
        <dbReference type="EMBL" id="KUJ44046.1"/>
    </source>
</evidence>
<protein>
    <submittedName>
        <fullName evidence="1">Uncharacterized protein</fullName>
    </submittedName>
</protein>
<organism evidence="1 2">
    <name type="scientific">Micromonospora maris</name>
    <dbReference type="NCBI Taxonomy" id="1003110"/>
    <lineage>
        <taxon>Bacteria</taxon>
        <taxon>Bacillati</taxon>
        <taxon>Actinomycetota</taxon>
        <taxon>Actinomycetes</taxon>
        <taxon>Micromonosporales</taxon>
        <taxon>Micromonosporaceae</taxon>
        <taxon>Micromonospora</taxon>
    </lineage>
</organism>
<comment type="caution">
    <text evidence="1">The sequence shown here is derived from an EMBL/GenBank/DDBJ whole genome shotgun (WGS) entry which is preliminary data.</text>
</comment>
<evidence type="ECO:0000313" key="2">
    <source>
        <dbReference type="Proteomes" id="UP000053246"/>
    </source>
</evidence>
<proteinExistence type="predicted"/>
<accession>A0A9X0HZH3</accession>
<dbReference type="AlphaFoldDB" id="A0A9X0HZH3"/>
<gene>
    <name evidence="1" type="ORF">ADL17_12430</name>
</gene>
<keyword evidence="2" id="KW-1185">Reference proteome</keyword>
<name>A0A9X0HZH3_9ACTN</name>
<reference evidence="1 2" key="1">
    <citation type="submission" date="2015-10" db="EMBL/GenBank/DDBJ databases">
        <authorList>
            <person name="Ju K.-S."/>
            <person name="Doroghazi J.R."/>
            <person name="Metcalf W.W."/>
        </authorList>
    </citation>
    <scope>NUCLEOTIDE SEQUENCE [LARGE SCALE GENOMIC DNA]</scope>
    <source>
        <strain evidence="1 2">NRRL B-24793</strain>
    </source>
</reference>
<dbReference type="EMBL" id="LMWI01000002">
    <property type="protein sequence ID" value="KUJ44046.1"/>
    <property type="molecule type" value="Genomic_DNA"/>
</dbReference>